<dbReference type="PANTHER" id="PTHR31465">
    <property type="entry name" value="PROTEIN RTA1-RELATED"/>
    <property type="match status" value="1"/>
</dbReference>
<keyword evidence="4 5" id="KW-0472">Membrane</keyword>
<dbReference type="GO" id="GO:0000324">
    <property type="term" value="C:fungal-type vacuole"/>
    <property type="evidence" value="ECO:0007669"/>
    <property type="project" value="TreeGrafter"/>
</dbReference>
<feature type="transmembrane region" description="Helical" evidence="5">
    <location>
        <begin position="6"/>
        <end position="31"/>
    </location>
</feature>
<evidence type="ECO:0000313" key="7">
    <source>
        <dbReference type="Proteomes" id="UP000306050"/>
    </source>
</evidence>
<gene>
    <name evidence="6" type="ORF">EX895_006601</name>
</gene>
<feature type="transmembrane region" description="Helical" evidence="5">
    <location>
        <begin position="79"/>
        <end position="103"/>
    </location>
</feature>
<dbReference type="Pfam" id="PF04479">
    <property type="entry name" value="RTA1"/>
    <property type="match status" value="1"/>
</dbReference>
<reference evidence="6 7" key="1">
    <citation type="submission" date="2019-05" db="EMBL/GenBank/DDBJ databases">
        <title>Sporisorium graminicola CBS 10092 draft sequencing and annotation.</title>
        <authorList>
            <person name="Solano-Gonzalez S."/>
            <person name="Caddick M.X."/>
            <person name="Darby A."/>
        </authorList>
    </citation>
    <scope>NUCLEOTIDE SEQUENCE [LARGE SCALE GENOMIC DNA]</scope>
    <source>
        <strain evidence="6 7">CBS 10092</strain>
    </source>
</reference>
<dbReference type="Proteomes" id="UP000306050">
    <property type="component" value="Chromosome SGRAM_9"/>
</dbReference>
<dbReference type="InterPro" id="IPR007568">
    <property type="entry name" value="RTA1"/>
</dbReference>
<dbReference type="RefSeq" id="XP_029736684.1">
    <property type="nucleotide sequence ID" value="XM_029887192.1"/>
</dbReference>
<dbReference type="PANTHER" id="PTHR31465:SF9">
    <property type="entry name" value="SPHINGOID LONG-CHAIN BASE TRANSPORTER RSB1"/>
    <property type="match status" value="1"/>
</dbReference>
<comment type="caution">
    <text evidence="6">The sequence shown here is derived from an EMBL/GenBank/DDBJ whole genome shotgun (WGS) entry which is preliminary data.</text>
</comment>
<keyword evidence="7" id="KW-1185">Reference proteome</keyword>
<protein>
    <submittedName>
        <fullName evidence="6">Uncharacterized protein</fullName>
    </submittedName>
</protein>
<dbReference type="GO" id="GO:0005886">
    <property type="term" value="C:plasma membrane"/>
    <property type="evidence" value="ECO:0007669"/>
    <property type="project" value="TreeGrafter"/>
</dbReference>
<evidence type="ECO:0000256" key="5">
    <source>
        <dbReference type="SAM" id="Phobius"/>
    </source>
</evidence>
<name>A0A4V6ET21_9BASI</name>
<proteinExistence type="predicted"/>
<keyword evidence="2 5" id="KW-0812">Transmembrane</keyword>
<evidence type="ECO:0000256" key="2">
    <source>
        <dbReference type="ARBA" id="ARBA00022692"/>
    </source>
</evidence>
<dbReference type="EMBL" id="SRRM01000022">
    <property type="protein sequence ID" value="TKY84699.1"/>
    <property type="molecule type" value="Genomic_DNA"/>
</dbReference>
<dbReference type="GeneID" id="40729496"/>
<dbReference type="AlphaFoldDB" id="A0A4V6ET21"/>
<accession>A0A4V6ET21</accession>
<dbReference type="KEGG" id="sgra:EX895_006601"/>
<evidence type="ECO:0000256" key="4">
    <source>
        <dbReference type="ARBA" id="ARBA00023136"/>
    </source>
</evidence>
<evidence type="ECO:0000256" key="3">
    <source>
        <dbReference type="ARBA" id="ARBA00022989"/>
    </source>
</evidence>
<dbReference type="OrthoDB" id="3358017at2759"/>
<evidence type="ECO:0000313" key="6">
    <source>
        <dbReference type="EMBL" id="TKY84699.1"/>
    </source>
</evidence>
<organism evidence="6 7">
    <name type="scientific">Sporisorium graminicola</name>
    <dbReference type="NCBI Taxonomy" id="280036"/>
    <lineage>
        <taxon>Eukaryota</taxon>
        <taxon>Fungi</taxon>
        <taxon>Dikarya</taxon>
        <taxon>Basidiomycota</taxon>
        <taxon>Ustilaginomycotina</taxon>
        <taxon>Ustilaginomycetes</taxon>
        <taxon>Ustilaginales</taxon>
        <taxon>Ustilaginaceae</taxon>
        <taxon>Sporisorium</taxon>
    </lineage>
</organism>
<feature type="transmembrane region" description="Helical" evidence="5">
    <location>
        <begin position="43"/>
        <end position="67"/>
    </location>
</feature>
<sequence>MAGYLLYIIFLSIGPNFIAAVNYISLSRFVWALGRRYSRVHPAVYSWGFILADIICTLVLGAGASWAALLAPVQMGERLMIGGLAGQAFCSLLFATLGLDYYLRRRRMIRVSPEEDQDGAEYLWYLGRAKICAFAYVTAISSVCLLTRACFRIVELSGGFNGTLARIEPLLFALDGVPVLIASTACTLVTPHPDFWHASRIAQQERPIQDHLPLKATYNLDQGL</sequence>
<comment type="subcellular location">
    <subcellularLocation>
        <location evidence="1">Membrane</location>
        <topology evidence="1">Multi-pass membrane protein</topology>
    </subcellularLocation>
</comment>
<keyword evidence="3 5" id="KW-1133">Transmembrane helix</keyword>
<evidence type="ECO:0000256" key="1">
    <source>
        <dbReference type="ARBA" id="ARBA00004141"/>
    </source>
</evidence>